<dbReference type="NCBIfam" id="TIGR03630">
    <property type="entry name" value="uS17_arch"/>
    <property type="match status" value="1"/>
</dbReference>
<keyword evidence="10" id="KW-1185">Reference proteome</keyword>
<reference evidence="9 10" key="1">
    <citation type="submission" date="2019-03" db="EMBL/GenBank/DDBJ databases">
        <title>Genomic Encyclopedia of Type Strains, Phase IV (KMG-IV): sequencing the most valuable type-strain genomes for metagenomic binning, comparative biology and taxonomic classification.</title>
        <authorList>
            <person name="Goeker M."/>
        </authorList>
    </citation>
    <scope>NUCLEOTIDE SEQUENCE [LARGE SCALE GENOMIC DNA]</scope>
    <source>
        <strain evidence="9 10">DSM 13328</strain>
    </source>
</reference>
<evidence type="ECO:0000256" key="4">
    <source>
        <dbReference type="ARBA" id="ARBA00022884"/>
    </source>
</evidence>
<evidence type="ECO:0000256" key="3">
    <source>
        <dbReference type="ARBA" id="ARBA00022730"/>
    </source>
</evidence>
<dbReference type="HAMAP" id="MF_01345_A">
    <property type="entry name" value="Ribosomal_uS17_A"/>
    <property type="match status" value="1"/>
</dbReference>
<dbReference type="AlphaFoldDB" id="A0A484F8B0"/>
<dbReference type="PRINTS" id="PR00973">
    <property type="entry name" value="RIBOSOMALS17"/>
</dbReference>
<dbReference type="PANTHER" id="PTHR10744:SF9">
    <property type="entry name" value="40S RIBOSOMAL PROTEIN S11-RELATED"/>
    <property type="match status" value="1"/>
</dbReference>
<dbReference type="InterPro" id="IPR000266">
    <property type="entry name" value="Ribosomal_uS17"/>
</dbReference>
<dbReference type="FunFam" id="2.40.50.1000:FF:000005">
    <property type="entry name" value="30S ribosomal protein S17"/>
    <property type="match status" value="1"/>
</dbReference>
<dbReference type="SUPFAM" id="SSF50249">
    <property type="entry name" value="Nucleic acid-binding proteins"/>
    <property type="match status" value="1"/>
</dbReference>
<name>A0A484F8B0_9EURY</name>
<evidence type="ECO:0000313" key="9">
    <source>
        <dbReference type="EMBL" id="TDQ70274.1"/>
    </source>
</evidence>
<evidence type="ECO:0000256" key="6">
    <source>
        <dbReference type="ARBA" id="ARBA00023274"/>
    </source>
</evidence>
<evidence type="ECO:0000256" key="8">
    <source>
        <dbReference type="RuleBase" id="RU003872"/>
    </source>
</evidence>
<gene>
    <name evidence="7" type="primary">rps17</name>
    <name evidence="9" type="ORF">C7391_0616</name>
</gene>
<dbReference type="GO" id="GO:0006412">
    <property type="term" value="P:translation"/>
    <property type="evidence" value="ECO:0007669"/>
    <property type="project" value="UniProtKB-UniRule"/>
</dbReference>
<dbReference type="InterPro" id="IPR028333">
    <property type="entry name" value="Ribosomal_uS17_arc/euk"/>
</dbReference>
<dbReference type="Pfam" id="PF00366">
    <property type="entry name" value="Ribosomal_S17"/>
    <property type="match status" value="1"/>
</dbReference>
<sequence length="110" mass="12528">MARDIGLDVPEPTKECDDVHCPFHGKLPVRGQILVGTVVSIKMDKSVVIERSYEKMVPKYQRYEKRRTIMHAHNPHCLNAKLGDVVTIAECRPISKTKSFVVVKVEEVKE</sequence>
<proteinExistence type="inferred from homology"/>
<dbReference type="GO" id="GO:0003735">
    <property type="term" value="F:structural constituent of ribosome"/>
    <property type="evidence" value="ECO:0007669"/>
    <property type="project" value="UniProtKB-UniRule"/>
</dbReference>
<comment type="similarity">
    <text evidence="1 7 8">Belongs to the universal ribosomal protein uS17 family.</text>
</comment>
<keyword evidence="6 7" id="KW-0687">Ribonucleoprotein</keyword>
<dbReference type="PANTHER" id="PTHR10744">
    <property type="entry name" value="40S RIBOSOMAL PROTEIN S11 FAMILY MEMBER"/>
    <property type="match status" value="1"/>
</dbReference>
<dbReference type="Proteomes" id="UP000294855">
    <property type="component" value="Unassembled WGS sequence"/>
</dbReference>
<comment type="function">
    <text evidence="7">One of the primary rRNA binding proteins, it binds specifically to the 5'-end of 16S ribosomal RNA.</text>
</comment>
<dbReference type="EMBL" id="SNYS01000006">
    <property type="protein sequence ID" value="TDQ70274.1"/>
    <property type="molecule type" value="Genomic_DNA"/>
</dbReference>
<dbReference type="GO" id="GO:0019843">
    <property type="term" value="F:rRNA binding"/>
    <property type="evidence" value="ECO:0007669"/>
    <property type="project" value="UniProtKB-UniRule"/>
</dbReference>
<dbReference type="InterPro" id="IPR019978">
    <property type="entry name" value="Ribosomal_uS17_archaeal"/>
</dbReference>
<evidence type="ECO:0000313" key="10">
    <source>
        <dbReference type="Proteomes" id="UP000294855"/>
    </source>
</evidence>
<keyword evidence="3 7" id="KW-0699">rRNA-binding</keyword>
<dbReference type="NCBIfam" id="NF006345">
    <property type="entry name" value="PRK08572.1"/>
    <property type="match status" value="1"/>
</dbReference>
<keyword evidence="5 7" id="KW-0689">Ribosomal protein</keyword>
<dbReference type="GO" id="GO:0022627">
    <property type="term" value="C:cytosolic small ribosomal subunit"/>
    <property type="evidence" value="ECO:0007669"/>
    <property type="project" value="UniProtKB-UniRule"/>
</dbReference>
<evidence type="ECO:0000256" key="5">
    <source>
        <dbReference type="ARBA" id="ARBA00022980"/>
    </source>
</evidence>
<organism evidence="9 10">
    <name type="scientific">Methanimicrococcus blatticola</name>
    <dbReference type="NCBI Taxonomy" id="91560"/>
    <lineage>
        <taxon>Archaea</taxon>
        <taxon>Methanobacteriati</taxon>
        <taxon>Methanobacteriota</taxon>
        <taxon>Stenosarchaea group</taxon>
        <taxon>Methanomicrobia</taxon>
        <taxon>Methanosarcinales</taxon>
        <taxon>Methanosarcinaceae</taxon>
        <taxon>Methanimicrococcus</taxon>
    </lineage>
</organism>
<comment type="subunit">
    <text evidence="2 7">Part of the 30S ribosomal subunit.</text>
</comment>
<accession>A0A484F8B0</accession>
<dbReference type="InterPro" id="IPR019979">
    <property type="entry name" value="Ribosomal_uS17_CS"/>
</dbReference>
<evidence type="ECO:0000256" key="2">
    <source>
        <dbReference type="ARBA" id="ARBA00011458"/>
    </source>
</evidence>
<evidence type="ECO:0000256" key="1">
    <source>
        <dbReference type="ARBA" id="ARBA00010254"/>
    </source>
</evidence>
<dbReference type="CDD" id="cd00364">
    <property type="entry name" value="Ribosomal_uS17"/>
    <property type="match status" value="1"/>
</dbReference>
<dbReference type="OrthoDB" id="10698at2157"/>
<keyword evidence="4 7" id="KW-0694">RNA-binding</keyword>
<dbReference type="RefSeq" id="WP_133517078.1">
    <property type="nucleotide sequence ID" value="NZ_JAHDUW010000006.1"/>
</dbReference>
<dbReference type="Gene3D" id="2.40.50.1000">
    <property type="match status" value="1"/>
</dbReference>
<dbReference type="InterPro" id="IPR012340">
    <property type="entry name" value="NA-bd_OB-fold"/>
</dbReference>
<comment type="caution">
    <text evidence="9">The sequence shown here is derived from an EMBL/GenBank/DDBJ whole genome shotgun (WGS) entry which is preliminary data.</text>
</comment>
<evidence type="ECO:0000256" key="7">
    <source>
        <dbReference type="HAMAP-Rule" id="MF_01345"/>
    </source>
</evidence>
<dbReference type="PROSITE" id="PS00056">
    <property type="entry name" value="RIBOSOMAL_S17"/>
    <property type="match status" value="1"/>
</dbReference>
<protein>
    <recommendedName>
        <fullName evidence="7">Small ribosomal subunit protein uS17</fullName>
    </recommendedName>
</protein>